<dbReference type="SUPFAM" id="SSF46689">
    <property type="entry name" value="Homeodomain-like"/>
    <property type="match status" value="1"/>
</dbReference>
<feature type="region of interest" description="Disordered" evidence="1">
    <location>
        <begin position="326"/>
        <end position="346"/>
    </location>
</feature>
<evidence type="ECO:0000313" key="4">
    <source>
        <dbReference type="Proteomes" id="UP001163823"/>
    </source>
</evidence>
<dbReference type="PANTHER" id="PTHR46872">
    <property type="entry name" value="DNA BINDING PROTEIN"/>
    <property type="match status" value="1"/>
</dbReference>
<dbReference type="SMART" id="SM00717">
    <property type="entry name" value="SANT"/>
    <property type="match status" value="1"/>
</dbReference>
<dbReference type="Pfam" id="PF00249">
    <property type="entry name" value="Myb_DNA-binding"/>
    <property type="match status" value="1"/>
</dbReference>
<protein>
    <submittedName>
        <fullName evidence="3">AT-rich interactive domain-containing protein 2</fullName>
    </submittedName>
</protein>
<feature type="domain" description="Myb-like" evidence="2">
    <location>
        <begin position="262"/>
        <end position="315"/>
    </location>
</feature>
<reference evidence="3" key="1">
    <citation type="journal article" date="2023" name="Science">
        <title>Elucidation of the pathway for biosynthesis of saponin adjuvants from the soapbark tree.</title>
        <authorList>
            <person name="Reed J."/>
            <person name="Orme A."/>
            <person name="El-Demerdash A."/>
            <person name="Owen C."/>
            <person name="Martin L.B.B."/>
            <person name="Misra R.C."/>
            <person name="Kikuchi S."/>
            <person name="Rejzek M."/>
            <person name="Martin A.C."/>
            <person name="Harkess A."/>
            <person name="Leebens-Mack J."/>
            <person name="Louveau T."/>
            <person name="Stephenson M.J."/>
            <person name="Osbourn A."/>
        </authorList>
    </citation>
    <scope>NUCLEOTIDE SEQUENCE</scope>
    <source>
        <strain evidence="3">S10</strain>
    </source>
</reference>
<keyword evidence="4" id="KW-1185">Reference proteome</keyword>
<dbReference type="InterPro" id="IPR009057">
    <property type="entry name" value="Homeodomain-like_sf"/>
</dbReference>
<organism evidence="3 4">
    <name type="scientific">Quillaja saponaria</name>
    <name type="common">Soap bark tree</name>
    <dbReference type="NCBI Taxonomy" id="32244"/>
    <lineage>
        <taxon>Eukaryota</taxon>
        <taxon>Viridiplantae</taxon>
        <taxon>Streptophyta</taxon>
        <taxon>Embryophyta</taxon>
        <taxon>Tracheophyta</taxon>
        <taxon>Spermatophyta</taxon>
        <taxon>Magnoliopsida</taxon>
        <taxon>eudicotyledons</taxon>
        <taxon>Gunneridae</taxon>
        <taxon>Pentapetalae</taxon>
        <taxon>rosids</taxon>
        <taxon>fabids</taxon>
        <taxon>Fabales</taxon>
        <taxon>Quillajaceae</taxon>
        <taxon>Quillaja</taxon>
    </lineage>
</organism>
<dbReference type="PANTHER" id="PTHR46872:SF10">
    <property type="entry name" value="MYB-LIKE DOMAIN-CONTAINING PROTEIN"/>
    <property type="match status" value="1"/>
</dbReference>
<sequence>MVQKRPFDSEEILELSSKHPKQVESSNRLFSFSESVFPEYAAQHIPHTSEGGSNKGGTEIDQKLASDTFAEHSRSAGYIETTVPGSFSVSSWTTSSTSEEGARSELTVHLPFFPEYFSPERPIRTLARCEEIYSILLEHPPRKLVPVGPGYQADVPVWDSQGMKSTSNQFDMSNAISDSNFIAGDEVEKRLMGTCVIPMPNMGTSEFDGDKVGNGRTDCSCEDGGSVRCVREHILEASEKLVKTIGQEIFMELGLSDMGEQVAEKWSAEEEQLFHEVVFSNPASLGKNFWNNLSIVFPSRTKKEIVSYYFNVFMLRRRAQQNRNDLLNIDSDNDEWQGSDDYGDNELGMQEEDVVVESPFYQGDHCHPHNQENEFQGYDQYAVKEFCGNNGNEGFSCRDMNDDPESPIKKLLDNSASSPVNSMVQLQDGAVSEQCDHEVQNDSCTSSEVANASQVTKVKAENGDHWPGSFNGVSNGGSHEYIFESCDAKLWDSGFMSCSKNKVDFLPTCSMIEEVFGDGPWNYKARDGKSLH</sequence>
<proteinExistence type="predicted"/>
<dbReference type="InterPro" id="IPR001005">
    <property type="entry name" value="SANT/Myb"/>
</dbReference>
<evidence type="ECO:0000259" key="2">
    <source>
        <dbReference type="SMART" id="SM00717"/>
    </source>
</evidence>
<dbReference type="AlphaFoldDB" id="A0AAD7LEV7"/>
<dbReference type="CDD" id="cd00167">
    <property type="entry name" value="SANT"/>
    <property type="match status" value="1"/>
</dbReference>
<evidence type="ECO:0000313" key="3">
    <source>
        <dbReference type="EMBL" id="KAJ7956447.1"/>
    </source>
</evidence>
<evidence type="ECO:0000256" key="1">
    <source>
        <dbReference type="SAM" id="MobiDB-lite"/>
    </source>
</evidence>
<dbReference type="Proteomes" id="UP001163823">
    <property type="component" value="Chromosome 9"/>
</dbReference>
<name>A0AAD7LEV7_QUISA</name>
<feature type="region of interest" description="Disordered" evidence="1">
    <location>
        <begin position="1"/>
        <end position="23"/>
    </location>
</feature>
<comment type="caution">
    <text evidence="3">The sequence shown here is derived from an EMBL/GenBank/DDBJ whole genome shotgun (WGS) entry which is preliminary data.</text>
</comment>
<feature type="compositionally biased region" description="Acidic residues" evidence="1">
    <location>
        <begin position="331"/>
        <end position="346"/>
    </location>
</feature>
<gene>
    <name evidence="3" type="ORF">O6P43_022893</name>
</gene>
<dbReference type="EMBL" id="JARAOO010000009">
    <property type="protein sequence ID" value="KAJ7956447.1"/>
    <property type="molecule type" value="Genomic_DNA"/>
</dbReference>
<dbReference type="KEGG" id="qsa:O6P43_022893"/>
<accession>A0AAD7LEV7</accession>